<dbReference type="SUPFAM" id="SSF49299">
    <property type="entry name" value="PKD domain"/>
    <property type="match status" value="15"/>
</dbReference>
<proteinExistence type="predicted"/>
<dbReference type="GO" id="GO:0005261">
    <property type="term" value="F:monoatomic cation channel activity"/>
    <property type="evidence" value="ECO:0007669"/>
    <property type="project" value="TreeGrafter"/>
</dbReference>
<dbReference type="GO" id="GO:0005886">
    <property type="term" value="C:plasma membrane"/>
    <property type="evidence" value="ECO:0007669"/>
    <property type="project" value="TreeGrafter"/>
</dbReference>
<protein>
    <recommendedName>
        <fullName evidence="7">PKD domain-containing protein</fullName>
    </recommendedName>
</protein>
<feature type="domain" description="PKD" evidence="7">
    <location>
        <begin position="25"/>
        <end position="91"/>
    </location>
</feature>
<keyword evidence="9" id="KW-1185">Reference proteome</keyword>
<keyword evidence="6" id="KW-0732">Signal</keyword>
<keyword evidence="2" id="KW-0812">Transmembrane</keyword>
<feature type="chain" id="PRO_5013116820" description="PKD domain-containing protein" evidence="6">
    <location>
        <begin position="24"/>
        <end position="1597"/>
    </location>
</feature>
<dbReference type="GO" id="GO:0006816">
    <property type="term" value="P:calcium ion transport"/>
    <property type="evidence" value="ECO:0007669"/>
    <property type="project" value="TreeGrafter"/>
</dbReference>
<dbReference type="InterPro" id="IPR035986">
    <property type="entry name" value="PKD_dom_sf"/>
</dbReference>
<dbReference type="PANTHER" id="PTHR46730">
    <property type="entry name" value="POLYCYSTIN-1"/>
    <property type="match status" value="1"/>
</dbReference>
<dbReference type="InterPro" id="IPR026341">
    <property type="entry name" value="T9SS_type_B"/>
</dbReference>
<name>A0A1V9FXU4_9BACT</name>
<feature type="domain" description="PKD" evidence="7">
    <location>
        <begin position="632"/>
        <end position="666"/>
    </location>
</feature>
<dbReference type="EMBL" id="LVYD01000046">
    <property type="protein sequence ID" value="OQP63157.1"/>
    <property type="molecule type" value="Genomic_DNA"/>
</dbReference>
<dbReference type="NCBIfam" id="TIGR04131">
    <property type="entry name" value="Bac_Flav_CTERM"/>
    <property type="match status" value="1"/>
</dbReference>
<feature type="domain" description="PKD" evidence="7">
    <location>
        <begin position="195"/>
        <end position="262"/>
    </location>
</feature>
<feature type="domain" description="PKD" evidence="7">
    <location>
        <begin position="107"/>
        <end position="194"/>
    </location>
</feature>
<dbReference type="SMART" id="SM00089">
    <property type="entry name" value="PKD"/>
    <property type="match status" value="14"/>
</dbReference>
<feature type="domain" description="PKD" evidence="7">
    <location>
        <begin position="969"/>
        <end position="1014"/>
    </location>
</feature>
<dbReference type="PANTHER" id="PTHR46730:SF4">
    <property type="entry name" value="POLYCYSTIC KIDNEY DISEASE PROTEIN 1-LIKE 1"/>
    <property type="match status" value="1"/>
</dbReference>
<evidence type="ECO:0000313" key="8">
    <source>
        <dbReference type="EMBL" id="OQP63157.1"/>
    </source>
</evidence>
<feature type="domain" description="PKD" evidence="7">
    <location>
        <begin position="524"/>
        <end position="587"/>
    </location>
</feature>
<keyword evidence="4" id="KW-1133">Transmembrane helix</keyword>
<evidence type="ECO:0000259" key="7">
    <source>
        <dbReference type="PROSITE" id="PS50093"/>
    </source>
</evidence>
<gene>
    <name evidence="8" type="ORF">A3860_25020</name>
</gene>
<evidence type="ECO:0000256" key="1">
    <source>
        <dbReference type="ARBA" id="ARBA00004141"/>
    </source>
</evidence>
<feature type="domain" description="PKD" evidence="7">
    <location>
        <begin position="439"/>
        <end position="507"/>
    </location>
</feature>
<comment type="subcellular location">
    <subcellularLocation>
        <location evidence="1">Membrane</location>
        <topology evidence="1">Multi-pass membrane protein</topology>
    </subcellularLocation>
</comment>
<organism evidence="8 9">
    <name type="scientific">Niastella vici</name>
    <dbReference type="NCBI Taxonomy" id="1703345"/>
    <lineage>
        <taxon>Bacteria</taxon>
        <taxon>Pseudomonadati</taxon>
        <taxon>Bacteroidota</taxon>
        <taxon>Chitinophagia</taxon>
        <taxon>Chitinophagales</taxon>
        <taxon>Chitinophagaceae</taxon>
        <taxon>Niastella</taxon>
    </lineage>
</organism>
<dbReference type="InterPro" id="IPR000601">
    <property type="entry name" value="PKD_dom"/>
</dbReference>
<keyword evidence="5" id="KW-0472">Membrane</keyword>
<feature type="domain" description="PKD" evidence="7">
    <location>
        <begin position="1117"/>
        <end position="1154"/>
    </location>
</feature>
<dbReference type="FunFam" id="2.60.40.10:FF:000270">
    <property type="entry name" value="Cell surface protein"/>
    <property type="match status" value="2"/>
</dbReference>
<dbReference type="Gene3D" id="2.60.40.10">
    <property type="entry name" value="Immunoglobulins"/>
    <property type="match status" value="15"/>
</dbReference>
<reference evidence="8 9" key="1">
    <citation type="submission" date="2016-03" db="EMBL/GenBank/DDBJ databases">
        <title>Niastella vici sp. nov., isolated from farmland soil.</title>
        <authorList>
            <person name="Chen L."/>
            <person name="Wang D."/>
            <person name="Yang S."/>
            <person name="Wang G."/>
        </authorList>
    </citation>
    <scope>NUCLEOTIDE SEQUENCE [LARGE SCALE GENOMIC DNA]</scope>
    <source>
        <strain evidence="8 9">DJ57</strain>
    </source>
</reference>
<sequence>MKNHLTQLFVLAAVLLSFTRVNAQVKAAFSATTIAGCSPLVVQFHDESTGNPSSWRWDLGNGTISLFQNPSSVYFTPGTYTVKLVVKNATGADSIVKQQLITVYDNPVAGFITSDSVGCFPFPVTFTDNSTVTDGVINSWHWDFGDGNTSMTQNPKHTYTGTGNFSVTLKVTSDKGCSNSFSKSQHVQITSGVLVDFDYTPAQNSCNAPLDIDFTNKSVEAGTVSYVWDFGDGQTSASKSPRHKYVSNGAYTVTLIAVTSSGCRDTLRKTNLIVLGSTKTQFNIPASVCAGESFFPVNTSTPVPGSVNWDFGDGSKSTEASPLKSYAAAGTYTVKLVNNFAACPDSMSQPITVQPKPVASFTSSSTYSCSVPATIQFTNTTAGSTGWHWDFGDGSTSTNANPKHVYTTFGIYTVKLIVTGSNGCADSIVKQDFIQIKRPRVQLNNLPVKGCLPFTVPFTANIDVQDNIVAYNWDFGDGTGSTHMAPVKTYTTEGSYTVKLVITTAGGCTDSIVMPNAVQTAPHPKADFTANQRDVCRSQAIQFTNQSVPAGDQWLWNFGDGGYSSQMSPSYQFNDSGYHSVTLIVTNKGCADTIVKNDFVHINPPVASFRTTLDCADKYTRSFIDNSIGAQTWHWDLGDGSTSDSKSPAHSYAAKGTYRVRLIVTHDGCVDSMVQNVVIADEHPDFDADKKEICKGEAIAFTMNNYDTASISSLVWYFGDGSTSAIPRKVTHTYNHPGWYTVSLVYTDINGCVDSTVKQQYIRVNGPDASFAADQQKICISNTATFHDMSVTDGIHPIVKWVMVYGDGKEDTYSTPSFTHQYDNGGTYTVSMRITDSKGCTDNVSQAAAISISNPRASFTSADTSSCPGKPVNFSNTSTGENLQYVWDFGDGTTATPMAPTYQYAQDGSYTVNLLIYDPVGCRDSVKRTAYINIVTPVAGFTMSDSVGSCPPLEVKFTSEAKNYVTLGWDFGDGSTSTLVDPIHFYNFPGSYTVTQTIVAPGGCIATMQRKVIVKGPKGVFNYVPTTGCIPLTVQFSGSGNDIKSYIWDFNDGNTVTTTTNSTQYTYELAGKFIPRMILVDSNGCQVPVTGKDTINVIGVTAKVNMDTYRICNSGFIQFTDKSVANDYIIGQYWDFGDGTFSTQANPKHYFNSAPSTNTILHMVTTANGCKDVAHLIDTVQIYQTPKVAITGDKEACEPGKLNFNAVITGDTANLQKHWVFGNGKTADAMNAVTQTYTTANSYQVQLQTIYQDYCYDTARYDVNIWPLPNTFAGTDTFVCRGTPMLLKPTGALQYTWQSTPDISCTQCATPLINPAASTTYVVTGVSNHGCVKSDTIQVRVRQPFTMQVQPGDTICAGEQTSLAVTGADQYQWLPASGLNNTNTATPKASPTNTTIYTVIGRDNDHCFSDTAQVKVEVYPIPYIFAGNDTTVNTGNAVPLSATYSKDVNKLTWTPSNGLSCTNCATPMAAVQGTVTYRVTASNQGGCTASDDVTITSVCNGNNWFIPNTFSPNGDGMNDVFYVRGKGINMVHSLRVFNRWGQTVFEKQNFMANDAASGWDGKINGKPADSDVYVYIVELYCDNSNIIPYKGNVALIR</sequence>
<comment type="caution">
    <text evidence="8">The sequence shown here is derived from an EMBL/GenBank/DDBJ whole genome shotgun (WGS) entry which is preliminary data.</text>
</comment>
<evidence type="ECO:0000256" key="2">
    <source>
        <dbReference type="ARBA" id="ARBA00022692"/>
    </source>
</evidence>
<dbReference type="InterPro" id="IPR022409">
    <property type="entry name" value="PKD/Chitinase_dom"/>
</dbReference>
<feature type="domain" description="PKD" evidence="7">
    <location>
        <begin position="1037"/>
        <end position="1084"/>
    </location>
</feature>
<evidence type="ECO:0000256" key="4">
    <source>
        <dbReference type="ARBA" id="ARBA00022989"/>
    </source>
</evidence>
<accession>A0A1V9FXU4</accession>
<evidence type="ECO:0000256" key="3">
    <source>
        <dbReference type="ARBA" id="ARBA00022737"/>
    </source>
</evidence>
<dbReference type="Pfam" id="PF13585">
    <property type="entry name" value="CHU_C"/>
    <property type="match status" value="1"/>
</dbReference>
<keyword evidence="3" id="KW-0677">Repeat</keyword>
<dbReference type="OrthoDB" id="7794186at2"/>
<dbReference type="PROSITE" id="PS50093">
    <property type="entry name" value="PKD"/>
    <property type="match status" value="15"/>
</dbReference>
<evidence type="ECO:0000313" key="9">
    <source>
        <dbReference type="Proteomes" id="UP000192796"/>
    </source>
</evidence>
<feature type="domain" description="PKD" evidence="7">
    <location>
        <begin position="855"/>
        <end position="921"/>
    </location>
</feature>
<feature type="domain" description="PKD" evidence="7">
    <location>
        <begin position="797"/>
        <end position="839"/>
    </location>
</feature>
<feature type="signal peptide" evidence="6">
    <location>
        <begin position="1"/>
        <end position="23"/>
    </location>
</feature>
<dbReference type="STRING" id="1703345.A3860_25020"/>
<evidence type="ECO:0000256" key="5">
    <source>
        <dbReference type="ARBA" id="ARBA00023136"/>
    </source>
</evidence>
<feature type="domain" description="PKD" evidence="7">
    <location>
        <begin position="1185"/>
        <end position="1247"/>
    </location>
</feature>
<dbReference type="RefSeq" id="WP_158085278.1">
    <property type="nucleotide sequence ID" value="NZ_LVYD01000046.1"/>
</dbReference>
<dbReference type="InterPro" id="IPR013783">
    <property type="entry name" value="Ig-like_fold"/>
</dbReference>
<evidence type="ECO:0000256" key="6">
    <source>
        <dbReference type="SAM" id="SignalP"/>
    </source>
</evidence>
<dbReference type="Pfam" id="PF18911">
    <property type="entry name" value="PKD_4"/>
    <property type="match status" value="13"/>
</dbReference>
<dbReference type="Proteomes" id="UP000192796">
    <property type="component" value="Unassembled WGS sequence"/>
</dbReference>
<feature type="domain" description="PKD" evidence="7">
    <location>
        <begin position="696"/>
        <end position="751"/>
    </location>
</feature>
<feature type="domain" description="PKD" evidence="7">
    <location>
        <begin position="293"/>
        <end position="336"/>
    </location>
</feature>
<feature type="domain" description="PKD" evidence="7">
    <location>
        <begin position="356"/>
        <end position="423"/>
    </location>
</feature>
<dbReference type="CDD" id="cd00146">
    <property type="entry name" value="PKD"/>
    <property type="match status" value="12"/>
</dbReference>